<accession>A0A090WP24</accession>
<reference evidence="1 2" key="1">
    <citation type="journal article" date="2014" name="Genome Announc.">
        <title>Draft Genome Sequence of Marine Flavobacterium Jejuia pallidilutea Strain 11shimoA1 and Pigmentation Mutants.</title>
        <authorList>
            <person name="Takatani N."/>
            <person name="Nakanishi M."/>
            <person name="Meirelles P."/>
            <person name="Mino S."/>
            <person name="Suda W."/>
            <person name="Oshima K."/>
            <person name="Hattori M."/>
            <person name="Ohkuma M."/>
            <person name="Hosokawa M."/>
            <person name="Miyashita K."/>
            <person name="Thompson F.L."/>
            <person name="Niwa A."/>
            <person name="Sawabe T."/>
            <person name="Sawabe T."/>
        </authorList>
    </citation>
    <scope>NUCLEOTIDE SEQUENCE [LARGE SCALE GENOMIC DNA]</scope>
    <source>
        <strain evidence="1 2">JCM 19301</strain>
    </source>
</reference>
<evidence type="ECO:0000313" key="1">
    <source>
        <dbReference type="EMBL" id="GAL69187.1"/>
    </source>
</evidence>
<comment type="caution">
    <text evidence="1">The sequence shown here is derived from an EMBL/GenBank/DDBJ whole genome shotgun (WGS) entry which is preliminary data.</text>
</comment>
<sequence length="72" mass="7678">MITNAKANAEVCIGCVEGAATVQNGVFHEEDPIVVDGQDCVWVYGGTYTDCQGSGTYPCISTYKVTYSQTNC</sequence>
<name>A0A090WP24_9FLAO</name>
<dbReference type="Proteomes" id="UP000029641">
    <property type="component" value="Unassembled WGS sequence"/>
</dbReference>
<dbReference type="EMBL" id="BBNR01000055">
    <property type="protein sequence ID" value="GAL69187.1"/>
    <property type="molecule type" value="Genomic_DNA"/>
</dbReference>
<evidence type="ECO:0000313" key="2">
    <source>
        <dbReference type="Proteomes" id="UP000029641"/>
    </source>
</evidence>
<organism evidence="1 2">
    <name type="scientific">Jejuia pallidilutea</name>
    <dbReference type="NCBI Taxonomy" id="504487"/>
    <lineage>
        <taxon>Bacteria</taxon>
        <taxon>Pseudomonadati</taxon>
        <taxon>Bacteroidota</taxon>
        <taxon>Flavobacteriia</taxon>
        <taxon>Flavobacteriales</taxon>
        <taxon>Flavobacteriaceae</taxon>
        <taxon>Jejuia</taxon>
    </lineage>
</organism>
<protein>
    <submittedName>
        <fullName evidence="1">Uncharacterized protein</fullName>
    </submittedName>
</protein>
<proteinExistence type="predicted"/>
<gene>
    <name evidence="1" type="ORF">JCM19301_2347</name>
</gene>
<dbReference type="AlphaFoldDB" id="A0A090WP24"/>